<proteinExistence type="predicted"/>
<dbReference type="EMBL" id="MU404359">
    <property type="protein sequence ID" value="KAI1609695.1"/>
    <property type="molecule type" value="Genomic_DNA"/>
</dbReference>
<feature type="compositionally biased region" description="Polar residues" evidence="1">
    <location>
        <begin position="56"/>
        <end position="76"/>
    </location>
</feature>
<evidence type="ECO:0000313" key="3">
    <source>
        <dbReference type="EMBL" id="KAI1609695.1"/>
    </source>
</evidence>
<dbReference type="Proteomes" id="UP001203852">
    <property type="component" value="Unassembled WGS sequence"/>
</dbReference>
<protein>
    <submittedName>
        <fullName evidence="3">Uncharacterized protein</fullName>
    </submittedName>
</protein>
<evidence type="ECO:0000313" key="4">
    <source>
        <dbReference type="Proteomes" id="UP001203852"/>
    </source>
</evidence>
<organism evidence="3 4">
    <name type="scientific">Exophiala viscosa</name>
    <dbReference type="NCBI Taxonomy" id="2486360"/>
    <lineage>
        <taxon>Eukaryota</taxon>
        <taxon>Fungi</taxon>
        <taxon>Dikarya</taxon>
        <taxon>Ascomycota</taxon>
        <taxon>Pezizomycotina</taxon>
        <taxon>Eurotiomycetes</taxon>
        <taxon>Chaetothyriomycetidae</taxon>
        <taxon>Chaetothyriales</taxon>
        <taxon>Herpotrichiellaceae</taxon>
        <taxon>Exophiala</taxon>
    </lineage>
</organism>
<gene>
    <name evidence="3" type="ORF">EDD36DRAFT_54560</name>
</gene>
<reference evidence="3" key="1">
    <citation type="journal article" date="2022" name="bioRxiv">
        <title>Deciphering the potential niche of two novel black yeast fungi from a biological soil crust based on their genomes, phenotypes, and melanin regulation.</title>
        <authorList>
            <consortium name="DOE Joint Genome Institute"/>
            <person name="Carr E.C."/>
            <person name="Barton Q."/>
            <person name="Grambo S."/>
            <person name="Sullivan M."/>
            <person name="Renfro C.M."/>
            <person name="Kuo A."/>
            <person name="Pangilinan J."/>
            <person name="Lipzen A."/>
            <person name="Keymanesh K."/>
            <person name="Savage E."/>
            <person name="Barry K."/>
            <person name="Grigoriev I.V."/>
            <person name="Riekhof W.R."/>
            <person name="Harris S.S."/>
        </authorList>
    </citation>
    <scope>NUCLEOTIDE SEQUENCE</scope>
    <source>
        <strain evidence="3">JF 03-4F</strain>
    </source>
</reference>
<sequence length="246" mass="27053">MHFKSLAMVFISHLLAMSLCLISQFAQAYIVRRPQWALPAEETDSLVRQIHPHPLQPSTPKSWTSETDDASSNGNGHESYDEPVIAPVAEYQLLSDLTNVMGQAGDEWAADFAAIYDAIADLLEEVSTDARKIDQVHALTLSTPMSADGWQRLYTTCTLERECEVIERLDRLHESDIPRRSRTGFQTHEGGICAGGPLMLQYSISTRKAAGLTWLRMLEEPISGATGVGIGLVHSSLGEVTAIIEC</sequence>
<keyword evidence="2" id="KW-0732">Signal</keyword>
<evidence type="ECO:0000256" key="1">
    <source>
        <dbReference type="SAM" id="MobiDB-lite"/>
    </source>
</evidence>
<accession>A0AAN6DRX0</accession>
<keyword evidence="4" id="KW-1185">Reference proteome</keyword>
<evidence type="ECO:0000256" key="2">
    <source>
        <dbReference type="SAM" id="SignalP"/>
    </source>
</evidence>
<dbReference type="AlphaFoldDB" id="A0AAN6DRX0"/>
<feature type="region of interest" description="Disordered" evidence="1">
    <location>
        <begin position="51"/>
        <end position="79"/>
    </location>
</feature>
<comment type="caution">
    <text evidence="3">The sequence shown here is derived from an EMBL/GenBank/DDBJ whole genome shotgun (WGS) entry which is preliminary data.</text>
</comment>
<feature type="chain" id="PRO_5043051792" evidence="2">
    <location>
        <begin position="29"/>
        <end position="246"/>
    </location>
</feature>
<feature type="signal peptide" evidence="2">
    <location>
        <begin position="1"/>
        <end position="28"/>
    </location>
</feature>
<name>A0AAN6DRX0_9EURO</name>